<dbReference type="RefSeq" id="WP_169116544.1">
    <property type="nucleotide sequence ID" value="NZ_JAAAUB010000048.1"/>
</dbReference>
<comment type="caution">
    <text evidence="2">The sequence shown here is derived from an EMBL/GenBank/DDBJ whole genome shotgun (WGS) entry which is preliminary data.</text>
</comment>
<dbReference type="SMART" id="SM00507">
    <property type="entry name" value="HNHc"/>
    <property type="match status" value="1"/>
</dbReference>
<keyword evidence="2" id="KW-0695">RNA-directed DNA polymerase</keyword>
<evidence type="ECO:0000313" key="2">
    <source>
        <dbReference type="EMBL" id="NMH17584.1"/>
    </source>
</evidence>
<dbReference type="InterPro" id="IPR044925">
    <property type="entry name" value="His-Me_finger_sf"/>
</dbReference>
<feature type="non-terminal residue" evidence="2">
    <location>
        <position position="1"/>
    </location>
</feature>
<reference evidence="2 3" key="1">
    <citation type="journal article" date="2020" name="Curr. Microbiol.">
        <title>Tepidiphilus baoligensis sp. nov., a Novel Bacterium of the Family Hydrogenophilaceae Isolated from an Oil Reservoir.</title>
        <authorList>
            <person name="Zhang X."/>
            <person name="Wang G."/>
            <person name="Ma X."/>
            <person name="Yu J."/>
            <person name="You J."/>
            <person name="Xue Y."/>
            <person name="Ma Y."/>
        </authorList>
    </citation>
    <scope>NUCLEOTIDE SEQUENCE [LARGE SCALE GENOMIC DNA]</scope>
    <source>
        <strain evidence="2 3">B18-69</strain>
    </source>
</reference>
<sequence>KDARGEEKVLRLVKAADTPIRRHVKIKAEANPYDPKWDAYFDERLAFMMYADLKGRRKLRTLWLMQEGNCPECGEKITKETGWNIHHVLPKSLGGTDSIFNLQLLHPNCHR</sequence>
<accession>A0ABX1QQT1</accession>
<feature type="non-terminal residue" evidence="2">
    <location>
        <position position="111"/>
    </location>
</feature>
<keyword evidence="2" id="KW-0808">Transferase</keyword>
<dbReference type="SUPFAM" id="SSF54060">
    <property type="entry name" value="His-Me finger endonucleases"/>
    <property type="match status" value="1"/>
</dbReference>
<gene>
    <name evidence="2" type="ORF">GV368_10955</name>
</gene>
<protein>
    <submittedName>
        <fullName evidence="2">Group II intron reverse transcriptase/maturase</fullName>
    </submittedName>
</protein>
<dbReference type="GO" id="GO:0003964">
    <property type="term" value="F:RNA-directed DNA polymerase activity"/>
    <property type="evidence" value="ECO:0007669"/>
    <property type="project" value="UniProtKB-KW"/>
</dbReference>
<proteinExistence type="predicted"/>
<dbReference type="EMBL" id="JAAAUB010000048">
    <property type="protein sequence ID" value="NMH17584.1"/>
    <property type="molecule type" value="Genomic_DNA"/>
</dbReference>
<evidence type="ECO:0000313" key="3">
    <source>
        <dbReference type="Proteomes" id="UP000669605"/>
    </source>
</evidence>
<organism evidence="2 3">
    <name type="scientific">Tepidiphilus baoligensis</name>
    <dbReference type="NCBI Taxonomy" id="2698687"/>
    <lineage>
        <taxon>Bacteria</taxon>
        <taxon>Pseudomonadati</taxon>
        <taxon>Pseudomonadota</taxon>
        <taxon>Hydrogenophilia</taxon>
        <taxon>Hydrogenophilales</taxon>
        <taxon>Hydrogenophilaceae</taxon>
        <taxon>Tepidiphilus</taxon>
    </lineage>
</organism>
<dbReference type="InterPro" id="IPR003615">
    <property type="entry name" value="HNH_nuc"/>
</dbReference>
<keyword evidence="3" id="KW-1185">Reference proteome</keyword>
<keyword evidence="2" id="KW-0548">Nucleotidyltransferase</keyword>
<evidence type="ECO:0000259" key="1">
    <source>
        <dbReference type="SMART" id="SM00507"/>
    </source>
</evidence>
<dbReference type="Pfam" id="PF01844">
    <property type="entry name" value="HNH"/>
    <property type="match status" value="1"/>
</dbReference>
<dbReference type="CDD" id="cd00085">
    <property type="entry name" value="HNHc"/>
    <property type="match status" value="1"/>
</dbReference>
<name>A0ABX1QQT1_9PROT</name>
<dbReference type="Proteomes" id="UP000669605">
    <property type="component" value="Unassembled WGS sequence"/>
</dbReference>
<feature type="domain" description="HNH nuclease" evidence="1">
    <location>
        <begin position="59"/>
        <end position="111"/>
    </location>
</feature>
<dbReference type="InterPro" id="IPR002711">
    <property type="entry name" value="HNH"/>
</dbReference>
<dbReference type="Gene3D" id="1.10.30.50">
    <property type="match status" value="1"/>
</dbReference>